<organism evidence="6 7">
    <name type="scientific">Aedes aegypti</name>
    <name type="common">Yellowfever mosquito</name>
    <name type="synonym">Culex aegypti</name>
    <dbReference type="NCBI Taxonomy" id="7159"/>
    <lineage>
        <taxon>Eukaryota</taxon>
        <taxon>Metazoa</taxon>
        <taxon>Ecdysozoa</taxon>
        <taxon>Arthropoda</taxon>
        <taxon>Hexapoda</taxon>
        <taxon>Insecta</taxon>
        <taxon>Pterygota</taxon>
        <taxon>Neoptera</taxon>
        <taxon>Endopterygota</taxon>
        <taxon>Diptera</taxon>
        <taxon>Nematocera</taxon>
        <taxon>Culicoidea</taxon>
        <taxon>Culicidae</taxon>
        <taxon>Culicinae</taxon>
        <taxon>Aedini</taxon>
        <taxon>Aedes</taxon>
        <taxon>Stegomyia</taxon>
    </lineage>
</organism>
<dbReference type="GO" id="GO:0032991">
    <property type="term" value="C:protein-containing complex"/>
    <property type="evidence" value="ECO:0007669"/>
    <property type="project" value="UniProtKB-ARBA"/>
</dbReference>
<dbReference type="HOGENOM" id="CLU_091839_0_0_1"/>
<keyword evidence="3" id="KW-0995">Kinetochore</keyword>
<evidence type="ECO:0000256" key="4">
    <source>
        <dbReference type="ARBA" id="ARBA00023328"/>
    </source>
</evidence>
<dbReference type="InterPro" id="IPR008271">
    <property type="entry name" value="Ser/Thr_kinase_AS"/>
</dbReference>
<gene>
    <name evidence="6" type="ORF">AaeL_AAEL011596</name>
</gene>
<name>Q16PL2_AEDAE</name>
<dbReference type="SUPFAM" id="SSF56112">
    <property type="entry name" value="Protein kinase-like (PK-like)"/>
    <property type="match status" value="1"/>
</dbReference>
<dbReference type="eggNOG" id="KOG1166">
    <property type="taxonomic scope" value="Eukaryota"/>
</dbReference>
<dbReference type="InterPro" id="IPR015661">
    <property type="entry name" value="Bub1/Mad3"/>
</dbReference>
<dbReference type="VEuPathDB" id="VectorBase:AAEL025664"/>
<dbReference type="AlphaFoldDB" id="Q16PL2"/>
<keyword evidence="4" id="KW-0137">Centromere</keyword>
<evidence type="ECO:0000313" key="7">
    <source>
        <dbReference type="Proteomes" id="UP000682892"/>
    </source>
</evidence>
<evidence type="ECO:0000256" key="2">
    <source>
        <dbReference type="ARBA" id="ARBA00022454"/>
    </source>
</evidence>
<dbReference type="STRING" id="7159.Q16PL2"/>
<dbReference type="PhylomeDB" id="Q16PL2"/>
<feature type="domain" description="Protein kinase" evidence="5">
    <location>
        <begin position="1"/>
        <end position="259"/>
    </location>
</feature>
<evidence type="ECO:0000259" key="5">
    <source>
        <dbReference type="PROSITE" id="PS50011"/>
    </source>
</evidence>
<dbReference type="PROSITE" id="PS50011">
    <property type="entry name" value="PROTEIN_KINASE_DOM"/>
    <property type="match status" value="1"/>
</dbReference>
<dbReference type="GO" id="GO:0005634">
    <property type="term" value="C:nucleus"/>
    <property type="evidence" value="ECO:0007669"/>
    <property type="project" value="TreeGrafter"/>
</dbReference>
<protein>
    <submittedName>
        <fullName evidence="6">AAEL011596-PA</fullName>
    </submittedName>
</protein>
<dbReference type="EMBL" id="CH477778">
    <property type="protein sequence ID" value="EAT36310.1"/>
    <property type="molecule type" value="Genomic_DNA"/>
</dbReference>
<reference evidence="6" key="2">
    <citation type="journal article" date="2007" name="Science">
        <title>Genome sequence of Aedes aegypti, a major arbovirus vector.</title>
        <authorList>
            <person name="Nene V."/>
            <person name="Wortman J.R."/>
            <person name="Lawson D."/>
            <person name="Haas B."/>
            <person name="Kodira C."/>
            <person name="Tu Z.J."/>
            <person name="Loftus B."/>
            <person name="Xi Z."/>
            <person name="Megy K."/>
            <person name="Grabherr M."/>
            <person name="Ren Q."/>
            <person name="Zdobnov E.M."/>
            <person name="Lobo N.F."/>
            <person name="Campbell K.S."/>
            <person name="Brown S.E."/>
            <person name="Bonaldo M.F."/>
            <person name="Zhu J."/>
            <person name="Sinkins S.P."/>
            <person name="Hogenkamp D.G."/>
            <person name="Amedeo P."/>
            <person name="Arensburger P."/>
            <person name="Atkinson P.W."/>
            <person name="Bidwell S."/>
            <person name="Biedler J."/>
            <person name="Birney E."/>
            <person name="Bruggner R.V."/>
            <person name="Costas J."/>
            <person name="Coy M.R."/>
            <person name="Crabtree J."/>
            <person name="Crawford M."/>
            <person name="Debruyn B."/>
            <person name="Decaprio D."/>
            <person name="Eiglmeier K."/>
            <person name="Eisenstadt E."/>
            <person name="El-Dorry H."/>
            <person name="Gelbart W.M."/>
            <person name="Gomes S.L."/>
            <person name="Hammond M."/>
            <person name="Hannick L.I."/>
            <person name="Hogan J.R."/>
            <person name="Holmes M.H."/>
            <person name="Jaffe D."/>
            <person name="Johnston J.S."/>
            <person name="Kennedy R.C."/>
            <person name="Koo H."/>
            <person name="Kravitz S."/>
            <person name="Kriventseva E.V."/>
            <person name="Kulp D."/>
            <person name="Labutti K."/>
            <person name="Lee E."/>
            <person name="Li S."/>
            <person name="Lovin D.D."/>
            <person name="Mao C."/>
            <person name="Mauceli E."/>
            <person name="Menck C.F."/>
            <person name="Miller J.R."/>
            <person name="Montgomery P."/>
            <person name="Mori A."/>
            <person name="Nascimento A.L."/>
            <person name="Naveira H.F."/>
            <person name="Nusbaum C."/>
            <person name="O'leary S."/>
            <person name="Orvis J."/>
            <person name="Pertea M."/>
            <person name="Quesneville H."/>
            <person name="Reidenbach K.R."/>
            <person name="Rogers Y.H."/>
            <person name="Roth C.W."/>
            <person name="Schneider J.R."/>
            <person name="Schatz M."/>
            <person name="Shumway M."/>
            <person name="Stanke M."/>
            <person name="Stinson E.O."/>
            <person name="Tubio J.M."/>
            <person name="Vanzee J.P."/>
            <person name="Verjovski-Almeida S."/>
            <person name="Werner D."/>
            <person name="White O."/>
            <person name="Wyder S."/>
            <person name="Zeng Q."/>
            <person name="Zhao Q."/>
            <person name="Zhao Y."/>
            <person name="Hill C.A."/>
            <person name="Raikhel A.S."/>
            <person name="Soares M.B."/>
            <person name="Knudson D.L."/>
            <person name="Lee N.H."/>
            <person name="Galagan J."/>
            <person name="Salzberg S.L."/>
            <person name="Paulsen I.T."/>
            <person name="Dimopoulos G."/>
            <person name="Collins F.H."/>
            <person name="Birren B."/>
            <person name="Fraser-Liggett C.M."/>
            <person name="Severson D.W."/>
        </authorList>
    </citation>
    <scope>NUCLEOTIDE SEQUENCE [LARGE SCALE GENOMIC DNA]</scope>
    <source>
        <strain evidence="6">Liverpool</strain>
    </source>
</reference>
<dbReference type="Proteomes" id="UP000682892">
    <property type="component" value="Unassembled WGS sequence"/>
</dbReference>
<dbReference type="InterPro" id="IPR000719">
    <property type="entry name" value="Prot_kinase_dom"/>
</dbReference>
<sequence>MQIAEKIGNPTPALSLCSTAALLAGRPGNRPLPGMMSVDYAIVGNNASILVSPFSRFGNILDVCNVVKRVTSKNVDEFIAMVITSQILSIIDHLHSCMIIHADIKPDNFLLMNPVDLDSAIPCVQLIDFGVSIDLKLFPKDTTFRKVVTTECFTCIEMLERRPWTYQPDLYGVAGTTHVMLFGTYMEVQKDIVNWNIKARMPRYFRKTVWDNYFSSMLNIRDCNEMPNLQALRGRLLAEIEENRKYIRDKVSEFNQAILSG</sequence>
<dbReference type="GO" id="GO:0005524">
    <property type="term" value="F:ATP binding"/>
    <property type="evidence" value="ECO:0007669"/>
    <property type="project" value="InterPro"/>
</dbReference>
<dbReference type="PANTHER" id="PTHR14030:SF4">
    <property type="entry name" value="BUB1 KINASE, ISOFORM A-RELATED"/>
    <property type="match status" value="1"/>
</dbReference>
<comment type="subcellular location">
    <subcellularLocation>
        <location evidence="1">Chromosome</location>
        <location evidence="1">Centromere</location>
        <location evidence="1">Kinetochore</location>
    </subcellularLocation>
</comment>
<dbReference type="PROSITE" id="PS00108">
    <property type="entry name" value="PROTEIN_KINASE_ST"/>
    <property type="match status" value="1"/>
</dbReference>
<evidence type="ECO:0000313" key="6">
    <source>
        <dbReference type="EMBL" id="EAT36310.1"/>
    </source>
</evidence>
<proteinExistence type="predicted"/>
<dbReference type="GO" id="GO:0007094">
    <property type="term" value="P:mitotic spindle assembly checkpoint signaling"/>
    <property type="evidence" value="ECO:0007669"/>
    <property type="project" value="InterPro"/>
</dbReference>
<reference evidence="6" key="3">
    <citation type="submission" date="2012-09" db="EMBL/GenBank/DDBJ databases">
        <authorList>
            <consortium name="VectorBase"/>
        </authorList>
    </citation>
    <scope>NUCLEOTIDE SEQUENCE</scope>
    <source>
        <strain evidence="6">Liverpool</strain>
    </source>
</reference>
<reference evidence="6" key="1">
    <citation type="submission" date="2005-10" db="EMBL/GenBank/DDBJ databases">
        <authorList>
            <person name="Loftus B.J."/>
            <person name="Nene V.M."/>
            <person name="Hannick L.I."/>
            <person name="Bidwell S."/>
            <person name="Haas B."/>
            <person name="Amedeo P."/>
            <person name="Orvis J."/>
            <person name="Wortman J.R."/>
            <person name="White O.R."/>
            <person name="Salzberg S."/>
            <person name="Shumway M."/>
            <person name="Koo H."/>
            <person name="Zhao Y."/>
            <person name="Holmes M."/>
            <person name="Miller J."/>
            <person name="Schatz M."/>
            <person name="Pop M."/>
            <person name="Pai G."/>
            <person name="Utterback T."/>
            <person name="Rogers Y.-H."/>
            <person name="Kravitz S."/>
            <person name="Fraser C.M."/>
        </authorList>
    </citation>
    <scope>NUCLEOTIDE SEQUENCE</scope>
    <source>
        <strain evidence="6">Liverpool</strain>
    </source>
</reference>
<accession>Q16PL2</accession>
<dbReference type="Gene3D" id="1.10.510.10">
    <property type="entry name" value="Transferase(Phosphotransferase) domain 1"/>
    <property type="match status" value="1"/>
</dbReference>
<dbReference type="OMA" id="WNYHIDF"/>
<evidence type="ECO:0000256" key="3">
    <source>
        <dbReference type="ARBA" id="ARBA00022838"/>
    </source>
</evidence>
<dbReference type="PANTHER" id="PTHR14030">
    <property type="entry name" value="MITOTIC CHECKPOINT SERINE/THREONINE-PROTEIN KINASE BUB1"/>
    <property type="match status" value="1"/>
</dbReference>
<evidence type="ECO:0000256" key="1">
    <source>
        <dbReference type="ARBA" id="ARBA00004629"/>
    </source>
</evidence>
<dbReference type="Pfam" id="PF00069">
    <property type="entry name" value="Pkinase"/>
    <property type="match status" value="1"/>
</dbReference>
<dbReference type="GO" id="GO:0004672">
    <property type="term" value="F:protein kinase activity"/>
    <property type="evidence" value="ECO:0007669"/>
    <property type="project" value="InterPro"/>
</dbReference>
<keyword evidence="2" id="KW-0158">Chromosome</keyword>
<dbReference type="SMART" id="SM00220">
    <property type="entry name" value="S_TKc"/>
    <property type="match status" value="1"/>
</dbReference>
<dbReference type="PaxDb" id="7159-AAEL011596-PA"/>
<dbReference type="GO" id="GO:0000776">
    <property type="term" value="C:kinetochore"/>
    <property type="evidence" value="ECO:0007669"/>
    <property type="project" value="UniProtKB-KW"/>
</dbReference>
<dbReference type="GO" id="GO:0051754">
    <property type="term" value="P:meiotic sister chromatid cohesion, centromeric"/>
    <property type="evidence" value="ECO:0007669"/>
    <property type="project" value="TreeGrafter"/>
</dbReference>
<dbReference type="InterPro" id="IPR011009">
    <property type="entry name" value="Kinase-like_dom_sf"/>
</dbReference>